<dbReference type="EMBL" id="UOFJ01000712">
    <property type="protein sequence ID" value="VAW73463.1"/>
    <property type="molecule type" value="Genomic_DNA"/>
</dbReference>
<feature type="transmembrane region" description="Helical" evidence="5">
    <location>
        <begin position="60"/>
        <end position="79"/>
    </location>
</feature>
<evidence type="ECO:0000256" key="1">
    <source>
        <dbReference type="ARBA" id="ARBA00004141"/>
    </source>
</evidence>
<keyword evidence="4 5" id="KW-0472">Membrane</keyword>
<comment type="subcellular location">
    <subcellularLocation>
        <location evidence="1">Membrane</location>
        <topology evidence="1">Multi-pass membrane protein</topology>
    </subcellularLocation>
</comment>
<sequence length="88" mass="9829">MPIEQVFGWIASVLTTLIFIPQLYKAFTTRQTRDISMLMLILAVMGNSAWLIHASLTGNVPLVVCAGLIIIMSFVLIAFKYNNDKQVL</sequence>
<evidence type="ECO:0000256" key="4">
    <source>
        <dbReference type="ARBA" id="ARBA00023136"/>
    </source>
</evidence>
<dbReference type="GO" id="GO:0016020">
    <property type="term" value="C:membrane"/>
    <property type="evidence" value="ECO:0007669"/>
    <property type="project" value="UniProtKB-SubCell"/>
</dbReference>
<reference evidence="6" key="1">
    <citation type="submission" date="2018-06" db="EMBL/GenBank/DDBJ databases">
        <authorList>
            <person name="Zhirakovskaya E."/>
        </authorList>
    </citation>
    <scope>NUCLEOTIDE SEQUENCE</scope>
</reference>
<evidence type="ECO:0000256" key="3">
    <source>
        <dbReference type="ARBA" id="ARBA00022989"/>
    </source>
</evidence>
<keyword evidence="2 5" id="KW-0812">Transmembrane</keyword>
<dbReference type="Gene3D" id="1.20.1280.290">
    <property type="match status" value="1"/>
</dbReference>
<name>A0A3B0YAX7_9ZZZZ</name>
<evidence type="ECO:0000313" key="6">
    <source>
        <dbReference type="EMBL" id="VAW73463.1"/>
    </source>
</evidence>
<dbReference type="AlphaFoldDB" id="A0A3B0YAX7"/>
<dbReference type="InterPro" id="IPR006603">
    <property type="entry name" value="PQ-loop_rpt"/>
</dbReference>
<gene>
    <name evidence="6" type="ORF">MNBD_GAMMA10-1499</name>
</gene>
<evidence type="ECO:0000256" key="5">
    <source>
        <dbReference type="SAM" id="Phobius"/>
    </source>
</evidence>
<dbReference type="Pfam" id="PF04193">
    <property type="entry name" value="PQ-loop"/>
    <property type="match status" value="1"/>
</dbReference>
<accession>A0A3B0YAX7</accession>
<evidence type="ECO:0008006" key="7">
    <source>
        <dbReference type="Google" id="ProtNLM"/>
    </source>
</evidence>
<keyword evidence="3 5" id="KW-1133">Transmembrane helix</keyword>
<evidence type="ECO:0000256" key="2">
    <source>
        <dbReference type="ARBA" id="ARBA00022692"/>
    </source>
</evidence>
<feature type="transmembrane region" description="Helical" evidence="5">
    <location>
        <begin position="36"/>
        <end position="54"/>
    </location>
</feature>
<proteinExistence type="predicted"/>
<organism evidence="6">
    <name type="scientific">hydrothermal vent metagenome</name>
    <dbReference type="NCBI Taxonomy" id="652676"/>
    <lineage>
        <taxon>unclassified sequences</taxon>
        <taxon>metagenomes</taxon>
        <taxon>ecological metagenomes</taxon>
    </lineage>
</organism>
<protein>
    <recommendedName>
        <fullName evidence="7">PQ loop repeat</fullName>
    </recommendedName>
</protein>
<feature type="transmembrane region" description="Helical" evidence="5">
    <location>
        <begin position="6"/>
        <end position="24"/>
    </location>
</feature>